<dbReference type="RefSeq" id="WP_204199748.1">
    <property type="nucleotide sequence ID" value="NZ_JAFEMC010000004.1"/>
</dbReference>
<feature type="domain" description="HTH araC/xylS-type" evidence="4">
    <location>
        <begin position="200"/>
        <end position="298"/>
    </location>
</feature>
<dbReference type="PANTHER" id="PTHR46796:SF6">
    <property type="entry name" value="ARAC SUBFAMILY"/>
    <property type="match status" value="1"/>
</dbReference>
<sequence>MIAMDTSNVPEAEQFAYWAAHSRGARLHQRVPGPFLARGDLWNLGGLQITLTEVDPFIAVRDRALVNAVESDYLQLVLLLEGGIAFETEGKTMQLEAPVAFLRDYGQPSTATSDRMRCLILYFSRDFLEEAVGPVAFQGPLASVPELTLLRDIAMEMIRFFPAAAASSAPLYATILRDLAAAAMVRAGASGRIDHTSLLASAKAYVAAQPPGTLSVAGITAALGISRSVVYRLFEREGGLLAYDRMRRLRAAHRAMSNPLNTSTLVELAARYGFRDQAALLRSFRKAFGSSPSELRQRHARAALPTDRTPTDDIRMAIEGID</sequence>
<protein>
    <submittedName>
        <fullName evidence="5">Helix-turn-helix transcriptional regulator</fullName>
    </submittedName>
</protein>
<evidence type="ECO:0000256" key="2">
    <source>
        <dbReference type="ARBA" id="ARBA00023125"/>
    </source>
</evidence>
<dbReference type="Gene3D" id="1.10.10.60">
    <property type="entry name" value="Homeodomain-like"/>
    <property type="match status" value="1"/>
</dbReference>
<evidence type="ECO:0000313" key="5">
    <source>
        <dbReference type="EMBL" id="MBM6577645.1"/>
    </source>
</evidence>
<accession>A0ABS2D9P4</accession>
<dbReference type="SMART" id="SM00342">
    <property type="entry name" value="HTH_ARAC"/>
    <property type="match status" value="1"/>
</dbReference>
<dbReference type="SUPFAM" id="SSF46689">
    <property type="entry name" value="Homeodomain-like"/>
    <property type="match status" value="2"/>
</dbReference>
<gene>
    <name evidence="5" type="ORF">ILT43_14780</name>
</gene>
<organism evidence="5 6">
    <name type="scientific">Sphingomonas longa</name>
    <dbReference type="NCBI Taxonomy" id="2778730"/>
    <lineage>
        <taxon>Bacteria</taxon>
        <taxon>Pseudomonadati</taxon>
        <taxon>Pseudomonadota</taxon>
        <taxon>Alphaproteobacteria</taxon>
        <taxon>Sphingomonadales</taxon>
        <taxon>Sphingomonadaceae</taxon>
        <taxon>Sphingomonas</taxon>
    </lineage>
</organism>
<dbReference type="InterPro" id="IPR050204">
    <property type="entry name" value="AraC_XylS_family_regulators"/>
</dbReference>
<dbReference type="InterPro" id="IPR018062">
    <property type="entry name" value="HTH_AraC-typ_CS"/>
</dbReference>
<comment type="caution">
    <text evidence="5">The sequence shown here is derived from an EMBL/GenBank/DDBJ whole genome shotgun (WGS) entry which is preliminary data.</text>
</comment>
<evidence type="ECO:0000259" key="4">
    <source>
        <dbReference type="PROSITE" id="PS01124"/>
    </source>
</evidence>
<name>A0ABS2D9P4_9SPHN</name>
<dbReference type="InterPro" id="IPR035418">
    <property type="entry name" value="AraC-bd_2"/>
</dbReference>
<keyword evidence="1" id="KW-0805">Transcription regulation</keyword>
<proteinExistence type="predicted"/>
<dbReference type="Pfam" id="PF14525">
    <property type="entry name" value="AraC_binding_2"/>
    <property type="match status" value="1"/>
</dbReference>
<keyword evidence="2" id="KW-0238">DNA-binding</keyword>
<dbReference type="PROSITE" id="PS00041">
    <property type="entry name" value="HTH_ARAC_FAMILY_1"/>
    <property type="match status" value="1"/>
</dbReference>
<evidence type="ECO:0000256" key="3">
    <source>
        <dbReference type="ARBA" id="ARBA00023163"/>
    </source>
</evidence>
<reference evidence="5 6" key="1">
    <citation type="submission" date="2020-12" db="EMBL/GenBank/DDBJ databases">
        <title>Sphingomonas sp.</title>
        <authorList>
            <person name="Kim M.K."/>
        </authorList>
    </citation>
    <scope>NUCLEOTIDE SEQUENCE [LARGE SCALE GENOMIC DNA]</scope>
    <source>
        <strain evidence="5 6">BT552</strain>
    </source>
</reference>
<evidence type="ECO:0000313" key="6">
    <source>
        <dbReference type="Proteomes" id="UP000763641"/>
    </source>
</evidence>
<keyword evidence="3" id="KW-0804">Transcription</keyword>
<dbReference type="PROSITE" id="PS01124">
    <property type="entry name" value="HTH_ARAC_FAMILY_2"/>
    <property type="match status" value="1"/>
</dbReference>
<keyword evidence="6" id="KW-1185">Reference proteome</keyword>
<dbReference type="Pfam" id="PF12833">
    <property type="entry name" value="HTH_18"/>
    <property type="match status" value="1"/>
</dbReference>
<dbReference type="InterPro" id="IPR018060">
    <property type="entry name" value="HTH_AraC"/>
</dbReference>
<dbReference type="InterPro" id="IPR009057">
    <property type="entry name" value="Homeodomain-like_sf"/>
</dbReference>
<dbReference type="PANTHER" id="PTHR46796">
    <property type="entry name" value="HTH-TYPE TRANSCRIPTIONAL ACTIVATOR RHAS-RELATED"/>
    <property type="match status" value="1"/>
</dbReference>
<evidence type="ECO:0000256" key="1">
    <source>
        <dbReference type="ARBA" id="ARBA00023015"/>
    </source>
</evidence>
<dbReference type="EMBL" id="JAFEMC010000004">
    <property type="protein sequence ID" value="MBM6577645.1"/>
    <property type="molecule type" value="Genomic_DNA"/>
</dbReference>
<dbReference type="Proteomes" id="UP000763641">
    <property type="component" value="Unassembled WGS sequence"/>
</dbReference>